<proteinExistence type="predicted"/>
<reference evidence="2" key="1">
    <citation type="submission" date="2020-05" db="EMBL/GenBank/DDBJ databases">
        <authorList>
            <person name="Chiriac C."/>
            <person name="Salcher M."/>
            <person name="Ghai R."/>
            <person name="Kavagutti S V."/>
        </authorList>
    </citation>
    <scope>NUCLEOTIDE SEQUENCE</scope>
</reference>
<accession>A0A6J6BGQ9</accession>
<evidence type="ECO:0000256" key="1">
    <source>
        <dbReference type="SAM" id="MobiDB-lite"/>
    </source>
</evidence>
<dbReference type="PANTHER" id="PTHR39420:SF2">
    <property type="entry name" value="HYDROLASE"/>
    <property type="match status" value="1"/>
</dbReference>
<dbReference type="PANTHER" id="PTHR39420">
    <property type="match status" value="1"/>
</dbReference>
<dbReference type="InterPro" id="IPR018766">
    <property type="entry name" value="Zinicin_2"/>
</dbReference>
<dbReference type="InterPro" id="IPR042271">
    <property type="entry name" value="Zinicin_2_N"/>
</dbReference>
<feature type="region of interest" description="Disordered" evidence="1">
    <location>
        <begin position="1"/>
        <end position="21"/>
    </location>
</feature>
<organism evidence="2">
    <name type="scientific">freshwater metagenome</name>
    <dbReference type="NCBI Taxonomy" id="449393"/>
    <lineage>
        <taxon>unclassified sequences</taxon>
        <taxon>metagenomes</taxon>
        <taxon>ecological metagenomes</taxon>
    </lineage>
</organism>
<gene>
    <name evidence="2" type="ORF">UFOPK1438_00317</name>
</gene>
<name>A0A6J6BGQ9_9ZZZZ</name>
<dbReference type="Gene3D" id="1.20.150.30">
    <property type="entry name" value="Zincin-like metallopeptidase, N-terminal domain"/>
    <property type="match status" value="1"/>
</dbReference>
<dbReference type="NCBIfam" id="TIGR03624">
    <property type="entry name" value="putative hydrolase"/>
    <property type="match status" value="1"/>
</dbReference>
<dbReference type="EMBL" id="CAEZSM010000026">
    <property type="protein sequence ID" value="CAB4538005.1"/>
    <property type="molecule type" value="Genomic_DNA"/>
</dbReference>
<evidence type="ECO:0000313" key="2">
    <source>
        <dbReference type="EMBL" id="CAB4538005.1"/>
    </source>
</evidence>
<protein>
    <submittedName>
        <fullName evidence="2">Unannotated protein</fullName>
    </submittedName>
</protein>
<sequence>MSPMGFTPDDSDENNSKEPENSADFAAMMKDMQEKIQEQFQNLGVSADFNPLGFINQFSQGMQNSAAGALPKDVVADTAKKFVQAQGSSPIGANDVAQIQEALALAELWLDEATFFSPATALPSNSSLSRIDWVNATLPGWQALVEPLAGGFAGAISELLDNAMEAQAGEGEAGALNIPVGAIAGLLRTFIGSLMATQLGQSVGGLSAGMTGAHDVGLPLLDPAYPALVPQNINEWGKDLDIPMEEVRIFHALREAAIARLFAHNPWLVSYIRSAVTEYGKGIRIDIEAIQRQAQEAFESAQDNGEFDPTNPESFSLALNQGIFTPEETPAQKSALTKLETALALIDGWADEVSENAAGDRLPHIGALSETHRRRRATSAPAQQLFSNLFGLEVSPRLTREAKEFWKKVLDLTDIESRDRIWGGFLPTAQDLSTPELFIASTTIPDDLSNL</sequence>
<dbReference type="AlphaFoldDB" id="A0A6J6BGQ9"/>
<dbReference type="SUPFAM" id="SSF55486">
    <property type="entry name" value="Metalloproteases ('zincins'), catalytic domain"/>
    <property type="match status" value="1"/>
</dbReference>
<dbReference type="Pfam" id="PF10103">
    <property type="entry name" value="Zincin_2"/>
    <property type="match status" value="1"/>
</dbReference>